<feature type="region of interest" description="Disordered" evidence="1">
    <location>
        <begin position="349"/>
        <end position="485"/>
    </location>
</feature>
<feature type="compositionally biased region" description="Low complexity" evidence="1">
    <location>
        <begin position="848"/>
        <end position="865"/>
    </location>
</feature>
<feature type="compositionally biased region" description="Basic and acidic residues" evidence="1">
    <location>
        <begin position="650"/>
        <end position="660"/>
    </location>
</feature>
<feature type="compositionally biased region" description="Basic and acidic residues" evidence="1">
    <location>
        <begin position="783"/>
        <end position="792"/>
    </location>
</feature>
<evidence type="ECO:0000313" key="2">
    <source>
        <dbReference type="EMBL" id="KAK1266123.1"/>
    </source>
</evidence>
<feature type="compositionally biased region" description="Polar residues" evidence="1">
    <location>
        <begin position="1179"/>
        <end position="1201"/>
    </location>
</feature>
<feature type="compositionally biased region" description="Basic and acidic residues" evidence="1">
    <location>
        <begin position="546"/>
        <end position="557"/>
    </location>
</feature>
<feature type="region of interest" description="Disordered" evidence="1">
    <location>
        <begin position="569"/>
        <end position="617"/>
    </location>
</feature>
<feature type="compositionally biased region" description="Basic and acidic residues" evidence="1">
    <location>
        <begin position="1222"/>
        <end position="1233"/>
    </location>
</feature>
<feature type="region of interest" description="Disordered" evidence="1">
    <location>
        <begin position="529"/>
        <end position="557"/>
    </location>
</feature>
<feature type="compositionally biased region" description="Polar residues" evidence="1">
    <location>
        <begin position="571"/>
        <end position="582"/>
    </location>
</feature>
<feature type="region of interest" description="Disordered" evidence="1">
    <location>
        <begin position="838"/>
        <end position="992"/>
    </location>
</feature>
<proteinExistence type="predicted"/>
<feature type="region of interest" description="Disordered" evidence="1">
    <location>
        <begin position="1007"/>
        <end position="1042"/>
    </location>
</feature>
<feature type="compositionally biased region" description="Basic and acidic residues" evidence="1">
    <location>
        <begin position="583"/>
        <end position="594"/>
    </location>
</feature>
<accession>A0AAV9APU2</accession>
<gene>
    <name evidence="2" type="ORF">QJS04_geneDACA015276</name>
</gene>
<feature type="compositionally biased region" description="Basic and acidic residues" evidence="1">
    <location>
        <begin position="975"/>
        <end position="990"/>
    </location>
</feature>
<evidence type="ECO:0000313" key="3">
    <source>
        <dbReference type="Proteomes" id="UP001179952"/>
    </source>
</evidence>
<feature type="compositionally biased region" description="Low complexity" evidence="1">
    <location>
        <begin position="916"/>
        <end position="932"/>
    </location>
</feature>
<feature type="compositionally biased region" description="Polar residues" evidence="1">
    <location>
        <begin position="372"/>
        <end position="382"/>
    </location>
</feature>
<feature type="compositionally biased region" description="Basic and acidic residues" evidence="1">
    <location>
        <begin position="392"/>
        <end position="405"/>
    </location>
</feature>
<feature type="compositionally biased region" description="Acidic residues" evidence="1">
    <location>
        <begin position="444"/>
        <end position="454"/>
    </location>
</feature>
<protein>
    <recommendedName>
        <fullName evidence="4">COP1-interacting protein 7</fullName>
    </recommendedName>
</protein>
<feature type="region of interest" description="Disordered" evidence="1">
    <location>
        <begin position="1082"/>
        <end position="1236"/>
    </location>
</feature>
<feature type="compositionally biased region" description="Basic and acidic residues" evidence="1">
    <location>
        <begin position="1007"/>
        <end position="1037"/>
    </location>
</feature>
<reference evidence="2" key="2">
    <citation type="submission" date="2023-06" db="EMBL/GenBank/DDBJ databases">
        <authorList>
            <person name="Ma L."/>
            <person name="Liu K.-W."/>
            <person name="Li Z."/>
            <person name="Hsiao Y.-Y."/>
            <person name="Qi Y."/>
            <person name="Fu T."/>
            <person name="Tang G."/>
            <person name="Zhang D."/>
            <person name="Sun W.-H."/>
            <person name="Liu D.-K."/>
            <person name="Li Y."/>
            <person name="Chen G.-Z."/>
            <person name="Liu X.-D."/>
            <person name="Liao X.-Y."/>
            <person name="Jiang Y.-T."/>
            <person name="Yu X."/>
            <person name="Hao Y."/>
            <person name="Huang J."/>
            <person name="Zhao X.-W."/>
            <person name="Ke S."/>
            <person name="Chen Y.-Y."/>
            <person name="Wu W.-L."/>
            <person name="Hsu J.-L."/>
            <person name="Lin Y.-F."/>
            <person name="Huang M.-D."/>
            <person name="Li C.-Y."/>
            <person name="Huang L."/>
            <person name="Wang Z.-W."/>
            <person name="Zhao X."/>
            <person name="Zhong W.-Y."/>
            <person name="Peng D.-H."/>
            <person name="Ahmad S."/>
            <person name="Lan S."/>
            <person name="Zhang J.-S."/>
            <person name="Tsai W.-C."/>
            <person name="Van De Peer Y."/>
            <person name="Liu Z.-J."/>
        </authorList>
    </citation>
    <scope>NUCLEOTIDE SEQUENCE</scope>
    <source>
        <strain evidence="2">SCP</strain>
        <tissue evidence="2">Leaves</tissue>
    </source>
</reference>
<feature type="compositionally biased region" description="Basic residues" evidence="1">
    <location>
        <begin position="406"/>
        <end position="415"/>
    </location>
</feature>
<feature type="region of interest" description="Disordered" evidence="1">
    <location>
        <begin position="768"/>
        <end position="806"/>
    </location>
</feature>
<feature type="compositionally biased region" description="Polar residues" evidence="1">
    <location>
        <begin position="673"/>
        <end position="685"/>
    </location>
</feature>
<evidence type="ECO:0008006" key="4">
    <source>
        <dbReference type="Google" id="ProtNLM"/>
    </source>
</evidence>
<dbReference type="PANTHER" id="PTHR31008">
    <property type="entry name" value="COP1-INTERACTING PROTEIN-RELATED"/>
    <property type="match status" value="1"/>
</dbReference>
<organism evidence="2 3">
    <name type="scientific">Acorus gramineus</name>
    <name type="common">Dwarf sweet flag</name>
    <dbReference type="NCBI Taxonomy" id="55184"/>
    <lineage>
        <taxon>Eukaryota</taxon>
        <taxon>Viridiplantae</taxon>
        <taxon>Streptophyta</taxon>
        <taxon>Embryophyta</taxon>
        <taxon>Tracheophyta</taxon>
        <taxon>Spermatophyta</taxon>
        <taxon>Magnoliopsida</taxon>
        <taxon>Liliopsida</taxon>
        <taxon>Acoraceae</taxon>
        <taxon>Acorus</taxon>
    </lineage>
</organism>
<dbReference type="PANTHER" id="PTHR31008:SF2">
    <property type="entry name" value="COP1-INTERACTING PROTEIN-LIKE PROTEIN"/>
    <property type="match status" value="1"/>
</dbReference>
<sequence length="1316" mass="145932">MNTETRLDSAVFQLTPTRTRCDLFIAANGKMEKMASGLLNPFLAHLKTAQEQIKKGGYSITLKPDPGRDTVWFTKGTVERFVRFVSTPEVLERVNTLEFEIIQIEKAIAIQSNEILGPNHVEDQQARSTANIEDSKSILDSDADQALVLYKPGEHPPVSNGATSQEETSKVKLLRVQETRKIVLQKEQGMAFARAKAAGFDVDNLTYLVSFSECFGATRLRDACFRFLELWKEKHESGQWLEIEAAEAMSTRSEFSSVNATGIVFSSDPRSQKEWTASDGILGSKGNGPGSEMNFIPEDRRPPTEQGQYQHPMFPQWPMHSPQGAPVFQAYPMQGMPYYPGGGPYFQSPYPPPMEDPRFNSHKRMGKRHSMDSNIESDTNSRSPDDADQMSEVEKEVLQGLESHRKAGRSGKKKSGVVVIRNINYITSKRRDTSGSESQSASDSETDEVDEEIPSDSHKKHKRNSRRSKNKGAHDKSEVNMNSYNGDEMVYGREADSGSWQAFQNFLLKDEEQRASSADGGMFFAEKEAPMKKRHDMMEPDPILPPDRDFGDPSDQRIAEFDTMNGKAFRSSKQNASDNEVATSHDHFSGREYIGDTTQDVQFSESEGGRGVCRRASNDDFLIYGRESQTIDTNSYLDPLAGNEYVCVENNDKNNDKKSSQDVGDESFIVPFRSSSQEQTGTESRTAVDMDSELSSYINKTVDSSSKVTNPVDYEPDELSFMPERDVERESFGYDPAMEYDTWVHSEDAIQVNKNQEDVSSNVKETLKNLEKEKKSKALQTGLDKRRTEATLRKGKPSKLIPQAEAQARAAKLRAYKADLQKEKKEREEEAIKRLESLKIERQKRIAARGSSSPASPLPSQLAKPRTLTKLSPGLHGGSKFTDSDPKSSPQQKLPIRTTSTASTDAEKTTKPSRPGGSSFTGSVLSLSVSSLPDLKKERNGSTAVAKAQPVKNRRLSDPKGNNVHHASSLKPATSHKEPKHDVSTDEPQIKKISAIVSLDKTKSETLPELKIRTPRASPDKVPNKLATEEAIPKENGSRSPLTFENVSKKADAITQYSNGDDNTVIEKTVVMLEQEAVAPPIVQASAETEELRKGLQSKPAGEMSQMDSENPSKRVPPSPGTIGEMEDIREGQLNLKTEPYEVPLDSTKEESKLLSTNVSEKPYQAPYARVSSVEESHSSNTQYNEGQQTTSVASVDTTETIKVHVSFSPEPELIAEASPEAPDKHKSKDSSKGFRRLLKFGKKSHNSINGEYGIETEVTEDQTPVSASSEEVNTLKNLISQDESQLGGTSTKVSRPFSLLSPFRSKTSEKKIAMA</sequence>
<feature type="compositionally biased region" description="Polar residues" evidence="1">
    <location>
        <begin position="887"/>
        <end position="904"/>
    </location>
</feature>
<name>A0AAV9APU2_ACOGR</name>
<feature type="compositionally biased region" description="Polar residues" evidence="1">
    <location>
        <begin position="596"/>
        <end position="605"/>
    </location>
</feature>
<feature type="region of interest" description="Disordered" evidence="1">
    <location>
        <begin position="648"/>
        <end position="726"/>
    </location>
</feature>
<dbReference type="EMBL" id="JAUJYN010000007">
    <property type="protein sequence ID" value="KAK1266123.1"/>
    <property type="molecule type" value="Genomic_DNA"/>
</dbReference>
<evidence type="ECO:0000256" key="1">
    <source>
        <dbReference type="SAM" id="MobiDB-lite"/>
    </source>
</evidence>
<comment type="caution">
    <text evidence="2">The sequence shown here is derived from an EMBL/GenBank/DDBJ whole genome shotgun (WGS) entry which is preliminary data.</text>
</comment>
<feature type="compositionally biased region" description="Polar residues" evidence="1">
    <location>
        <begin position="693"/>
        <end position="709"/>
    </location>
</feature>
<dbReference type="Proteomes" id="UP001179952">
    <property type="component" value="Unassembled WGS sequence"/>
</dbReference>
<feature type="compositionally biased region" description="Basic residues" evidence="1">
    <location>
        <begin position="458"/>
        <end position="471"/>
    </location>
</feature>
<keyword evidence="3" id="KW-1185">Reference proteome</keyword>
<reference evidence="2" key="1">
    <citation type="journal article" date="2023" name="Nat. Commun.">
        <title>Diploid and tetraploid genomes of Acorus and the evolution of monocots.</title>
        <authorList>
            <person name="Ma L."/>
            <person name="Liu K.W."/>
            <person name="Li Z."/>
            <person name="Hsiao Y.Y."/>
            <person name="Qi Y."/>
            <person name="Fu T."/>
            <person name="Tang G.D."/>
            <person name="Zhang D."/>
            <person name="Sun W.H."/>
            <person name="Liu D.K."/>
            <person name="Li Y."/>
            <person name="Chen G.Z."/>
            <person name="Liu X.D."/>
            <person name="Liao X.Y."/>
            <person name="Jiang Y.T."/>
            <person name="Yu X."/>
            <person name="Hao Y."/>
            <person name="Huang J."/>
            <person name="Zhao X.W."/>
            <person name="Ke S."/>
            <person name="Chen Y.Y."/>
            <person name="Wu W.L."/>
            <person name="Hsu J.L."/>
            <person name="Lin Y.F."/>
            <person name="Huang M.D."/>
            <person name="Li C.Y."/>
            <person name="Huang L."/>
            <person name="Wang Z.W."/>
            <person name="Zhao X."/>
            <person name="Zhong W.Y."/>
            <person name="Peng D.H."/>
            <person name="Ahmad S."/>
            <person name="Lan S."/>
            <person name="Zhang J.S."/>
            <person name="Tsai W.C."/>
            <person name="Van de Peer Y."/>
            <person name="Liu Z.J."/>
        </authorList>
    </citation>
    <scope>NUCLEOTIDE SEQUENCE</scope>
    <source>
        <strain evidence="2">SCP</strain>
    </source>
</reference>